<comment type="caution">
    <text evidence="7">The sequence shown here is derived from an EMBL/GenBank/DDBJ whole genome shotgun (WGS) entry which is preliminary data.</text>
</comment>
<feature type="transmembrane region" description="Helical" evidence="6">
    <location>
        <begin position="125"/>
        <end position="148"/>
    </location>
</feature>
<feature type="transmembrane region" description="Helical" evidence="6">
    <location>
        <begin position="46"/>
        <end position="70"/>
    </location>
</feature>
<evidence type="ECO:0000313" key="7">
    <source>
        <dbReference type="EMBL" id="MDT7524955.1"/>
    </source>
</evidence>
<organism evidence="7 8">
    <name type="scientific">Pseudidiomarina fusca</name>
    <dbReference type="NCBI Taxonomy" id="2965078"/>
    <lineage>
        <taxon>Bacteria</taxon>
        <taxon>Pseudomonadati</taxon>
        <taxon>Pseudomonadota</taxon>
        <taxon>Gammaproteobacteria</taxon>
        <taxon>Alteromonadales</taxon>
        <taxon>Idiomarinaceae</taxon>
        <taxon>Pseudidiomarina</taxon>
    </lineage>
</organism>
<name>A0ABU3KU18_9GAMM</name>
<proteinExistence type="predicted"/>
<evidence type="ECO:0000256" key="4">
    <source>
        <dbReference type="ARBA" id="ARBA00022989"/>
    </source>
</evidence>
<keyword evidence="5 6" id="KW-0472">Membrane</keyword>
<dbReference type="Pfam" id="PF01810">
    <property type="entry name" value="LysE"/>
    <property type="match status" value="1"/>
</dbReference>
<dbReference type="PANTHER" id="PTHR30086:SF21">
    <property type="entry name" value="TRANSPORT PROTEIN"/>
    <property type="match status" value="1"/>
</dbReference>
<dbReference type="PANTHER" id="PTHR30086">
    <property type="entry name" value="ARGININE EXPORTER PROTEIN ARGO"/>
    <property type="match status" value="1"/>
</dbReference>
<evidence type="ECO:0000313" key="8">
    <source>
        <dbReference type="Proteomes" id="UP001305027"/>
    </source>
</evidence>
<dbReference type="Proteomes" id="UP001305027">
    <property type="component" value="Unassembled WGS sequence"/>
</dbReference>
<dbReference type="PIRSF" id="PIRSF006324">
    <property type="entry name" value="LeuE"/>
    <property type="match status" value="1"/>
</dbReference>
<reference evidence="7 8" key="1">
    <citation type="submission" date="2022-07" db="EMBL/GenBank/DDBJ databases">
        <title>Pseudidiomarina sp. nov, a marine bacterium isolated from Pacific Ocean.</title>
        <authorList>
            <person name="Wang Y."/>
        </authorList>
    </citation>
    <scope>NUCLEOTIDE SEQUENCE [LARGE SCALE GENOMIC DNA]</scope>
    <source>
        <strain evidence="7 8">GXY010</strain>
    </source>
</reference>
<feature type="transmembrane region" description="Helical" evidence="6">
    <location>
        <begin position="160"/>
        <end position="182"/>
    </location>
</feature>
<keyword evidence="4 6" id="KW-1133">Transmembrane helix</keyword>
<sequence length="217" mass="24394">MNQIAIYWNEFLLIAVLHFLAVASPGPDFAVVTRYSISFGGRIGRWVAVGIGTGILLHIAYSVLGVALLIHRYQWLYATLLWVGAIYLGWLGWQALQAKPRGAMPSTEEFTSRASQVSASKAFRVGFLTNGLNVKATLFFLALFSTVIDPATPTWVKIGYGGYMAIATGLWFMALATAITWGPFYRKLWRYSHWLDRLMGLALVLLSLKLIWDWWQL</sequence>
<evidence type="ECO:0000256" key="2">
    <source>
        <dbReference type="ARBA" id="ARBA00022475"/>
    </source>
</evidence>
<feature type="transmembrane region" description="Helical" evidence="6">
    <location>
        <begin position="194"/>
        <end position="212"/>
    </location>
</feature>
<protein>
    <submittedName>
        <fullName evidence="7">LysE family transporter</fullName>
    </submittedName>
</protein>
<evidence type="ECO:0000256" key="3">
    <source>
        <dbReference type="ARBA" id="ARBA00022692"/>
    </source>
</evidence>
<gene>
    <name evidence="7" type="ORF">NOG12_02420</name>
</gene>
<comment type="subcellular location">
    <subcellularLocation>
        <location evidence="1">Cell membrane</location>
        <topology evidence="1">Multi-pass membrane protein</topology>
    </subcellularLocation>
</comment>
<dbReference type="InterPro" id="IPR001123">
    <property type="entry name" value="LeuE-type"/>
</dbReference>
<keyword evidence="8" id="KW-1185">Reference proteome</keyword>
<feature type="transmembrane region" description="Helical" evidence="6">
    <location>
        <begin position="76"/>
        <end position="96"/>
    </location>
</feature>
<evidence type="ECO:0000256" key="5">
    <source>
        <dbReference type="ARBA" id="ARBA00023136"/>
    </source>
</evidence>
<evidence type="ECO:0000256" key="1">
    <source>
        <dbReference type="ARBA" id="ARBA00004651"/>
    </source>
</evidence>
<keyword evidence="2" id="KW-1003">Cell membrane</keyword>
<keyword evidence="3 6" id="KW-0812">Transmembrane</keyword>
<dbReference type="RefSeq" id="WP_153825623.1">
    <property type="nucleotide sequence ID" value="NZ_JANFPJ010000003.1"/>
</dbReference>
<evidence type="ECO:0000256" key="6">
    <source>
        <dbReference type="SAM" id="Phobius"/>
    </source>
</evidence>
<accession>A0ABU3KU18</accession>
<feature type="transmembrane region" description="Helical" evidence="6">
    <location>
        <begin position="6"/>
        <end position="25"/>
    </location>
</feature>
<dbReference type="EMBL" id="JANFPJ010000003">
    <property type="protein sequence ID" value="MDT7524955.1"/>
    <property type="molecule type" value="Genomic_DNA"/>
</dbReference>